<dbReference type="AlphaFoldDB" id="A0A6B0UXG5"/>
<keyword evidence="3 7" id="KW-0732">Signal</keyword>
<keyword evidence="4" id="KW-0325">Glycoprotein</keyword>
<organism evidence="8">
    <name type="scientific">Ixodes ricinus</name>
    <name type="common">Common tick</name>
    <name type="synonym">Acarus ricinus</name>
    <dbReference type="NCBI Taxonomy" id="34613"/>
    <lineage>
        <taxon>Eukaryota</taxon>
        <taxon>Metazoa</taxon>
        <taxon>Ecdysozoa</taxon>
        <taxon>Arthropoda</taxon>
        <taxon>Chelicerata</taxon>
        <taxon>Arachnida</taxon>
        <taxon>Acari</taxon>
        <taxon>Parasitiformes</taxon>
        <taxon>Ixodida</taxon>
        <taxon>Ixodoidea</taxon>
        <taxon>Ixodidae</taxon>
        <taxon>Ixodinae</taxon>
        <taxon>Ixodes</taxon>
    </lineage>
</organism>
<keyword evidence="2" id="KW-0964">Secreted</keyword>
<evidence type="ECO:0000256" key="1">
    <source>
        <dbReference type="ARBA" id="ARBA00004613"/>
    </source>
</evidence>
<feature type="compositionally biased region" description="Polar residues" evidence="6">
    <location>
        <begin position="27"/>
        <end position="45"/>
    </location>
</feature>
<dbReference type="Pfam" id="PF12115">
    <property type="entry name" value="Salp15"/>
    <property type="match status" value="1"/>
</dbReference>
<evidence type="ECO:0000256" key="7">
    <source>
        <dbReference type="SAM" id="SignalP"/>
    </source>
</evidence>
<evidence type="ECO:0000313" key="8">
    <source>
        <dbReference type="EMBL" id="MXU94623.1"/>
    </source>
</evidence>
<feature type="region of interest" description="Disordered" evidence="6">
    <location>
        <begin position="27"/>
        <end position="76"/>
    </location>
</feature>
<proteinExistence type="inferred from homology"/>
<accession>A0A6B0UXG5</accession>
<feature type="chain" id="PRO_5025652220" evidence="7">
    <location>
        <begin position="19"/>
        <end position="167"/>
    </location>
</feature>
<evidence type="ECO:0000256" key="3">
    <source>
        <dbReference type="ARBA" id="ARBA00022729"/>
    </source>
</evidence>
<reference evidence="8" key="1">
    <citation type="submission" date="2019-12" db="EMBL/GenBank/DDBJ databases">
        <title>An insight into the sialome of adult female Ixodes ricinus ticks feeding for 6 days.</title>
        <authorList>
            <person name="Perner J."/>
            <person name="Ribeiro J.M.C."/>
        </authorList>
    </citation>
    <scope>NUCLEOTIDE SEQUENCE</scope>
    <source>
        <strain evidence="8">Semi-engorged</strain>
        <tissue evidence="8">Salivary glands</tissue>
    </source>
</reference>
<evidence type="ECO:0000256" key="6">
    <source>
        <dbReference type="SAM" id="MobiDB-lite"/>
    </source>
</evidence>
<feature type="compositionally biased region" description="Basic and acidic residues" evidence="6">
    <location>
        <begin position="47"/>
        <end position="57"/>
    </location>
</feature>
<evidence type="ECO:0000256" key="2">
    <source>
        <dbReference type="ARBA" id="ARBA00022525"/>
    </source>
</evidence>
<dbReference type="EMBL" id="GIFC01012540">
    <property type="protein sequence ID" value="MXU94623.1"/>
    <property type="molecule type" value="Transcribed_RNA"/>
</dbReference>
<evidence type="ECO:0000256" key="5">
    <source>
        <dbReference type="ARBA" id="ARBA00034321"/>
    </source>
</evidence>
<comment type="similarity">
    <text evidence="5">Belongs to the salp15 family.</text>
</comment>
<comment type="subcellular location">
    <subcellularLocation>
        <location evidence="1">Secreted</location>
    </subcellularLocation>
</comment>
<protein>
    <submittedName>
        <fullName evidence="8">Putative conserved secreted protein</fullName>
    </submittedName>
</protein>
<dbReference type="GO" id="GO:0005576">
    <property type="term" value="C:extracellular region"/>
    <property type="evidence" value="ECO:0007669"/>
    <property type="project" value="UniProtKB-SubCell"/>
</dbReference>
<name>A0A6B0UXG5_IXORI</name>
<evidence type="ECO:0000256" key="4">
    <source>
        <dbReference type="ARBA" id="ARBA00023180"/>
    </source>
</evidence>
<dbReference type="InterPro" id="IPR021971">
    <property type="entry name" value="Salp15"/>
</dbReference>
<feature type="signal peptide" evidence="7">
    <location>
        <begin position="1"/>
        <end position="18"/>
    </location>
</feature>
<sequence>MFTLKFFILFVLAGLCFGDTSASGTGSLSEVDGGSSSNTQGNDASDGQEKEKEEVGSAEKSAGGNGVGGKEDSGKAFDDVVGLPSWIKEPKSFMNSLLDKCRQQHYHYERINNETIKWEECKYKCAHYVGDNGHELPLPEGTPCGPGKKCIKSSCVEDPEKKLPSCR</sequence>